<dbReference type="AlphaFoldDB" id="Q47ZP9"/>
<dbReference type="PANTHER" id="PTHR36922">
    <property type="entry name" value="BLL2446 PROTEIN"/>
    <property type="match status" value="1"/>
</dbReference>
<reference evidence="3" key="2">
    <citation type="submission" date="2011-02" db="PDB data bank">
        <title>Crystal structure of a Hypothetical DinB-like protein (CPS_3021) from Colwellia psychrerythraea 34H at 2.20 A resolution.</title>
        <authorList>
            <consortium name="Joint Center for Structural Genomics (JCSG)"/>
        </authorList>
    </citation>
    <scope>X-RAY CRYSTALLOGRAPHY (2.20 ANGSTROMS)</scope>
</reference>
<dbReference type="InterPro" id="IPR018531">
    <property type="entry name" value="DUF1993"/>
</dbReference>
<dbReference type="HOGENOM" id="CLU_090929_1_0_6"/>
<evidence type="ECO:0007829" key="3">
    <source>
        <dbReference type="PDB" id="3QTH"/>
    </source>
</evidence>
<keyword evidence="3" id="KW-0002">3D-structure</keyword>
<dbReference type="SMR" id="Q47ZP9"/>
<dbReference type="PDBsum" id="3QTH"/>
<dbReference type="InterPro" id="IPR034660">
    <property type="entry name" value="DinB/YfiT-like"/>
</dbReference>
<dbReference type="KEGG" id="cps:CPS_3021"/>
<dbReference type="PANTHER" id="PTHR36922:SF1">
    <property type="entry name" value="DUF1993 DOMAIN-CONTAINING PROTEIN"/>
    <property type="match status" value="1"/>
</dbReference>
<sequence length="175" mass="19912">MLSRIDLYIKHRDIFLKHLELLHKLIEKVEDSSLNESELLNARLVDDMFPFNVQAKIATNFALRACCPLSGKEYKELEGDIDSFCGLKTYVVTAIDYINKLSEPTLEQLNLNVQDTAGFKEISMPASEYMSSFVLPNFFFHISMVYAIAKNNGVSVTKGDFDGIHQYPKGFSWEA</sequence>
<evidence type="ECO:0000313" key="1">
    <source>
        <dbReference type="EMBL" id="AAZ24954.1"/>
    </source>
</evidence>
<organism evidence="1 2">
    <name type="scientific">Colwellia psychrerythraea (strain 34H / ATCC BAA-681)</name>
    <name type="common">Vibrio psychroerythus</name>
    <dbReference type="NCBI Taxonomy" id="167879"/>
    <lineage>
        <taxon>Bacteria</taxon>
        <taxon>Pseudomonadati</taxon>
        <taxon>Pseudomonadota</taxon>
        <taxon>Gammaproteobacteria</taxon>
        <taxon>Alteromonadales</taxon>
        <taxon>Colwelliaceae</taxon>
        <taxon>Colwellia</taxon>
    </lineage>
</organism>
<dbReference type="STRING" id="167879.CPS_3021"/>
<dbReference type="SUPFAM" id="SSF109854">
    <property type="entry name" value="DinB/YfiT-like putative metalloenzymes"/>
    <property type="match status" value="1"/>
</dbReference>
<dbReference type="Pfam" id="PF09351">
    <property type="entry name" value="DUF1993"/>
    <property type="match status" value="1"/>
</dbReference>
<protein>
    <recommendedName>
        <fullName evidence="4">DUF1993 domain-containing protein</fullName>
    </recommendedName>
</protein>
<accession>Q47ZP9</accession>
<dbReference type="Gene3D" id="1.20.120.450">
    <property type="entry name" value="dinb family like domain"/>
    <property type="match status" value="1"/>
</dbReference>
<dbReference type="Proteomes" id="UP000000547">
    <property type="component" value="Chromosome"/>
</dbReference>
<dbReference type="EMBL" id="CP000083">
    <property type="protein sequence ID" value="AAZ24954.1"/>
    <property type="molecule type" value="Genomic_DNA"/>
</dbReference>
<dbReference type="EvolutionaryTrace" id="Q47ZP9"/>
<reference evidence="1" key="1">
    <citation type="journal article" date="2005" name="Proc. Natl. Acad. Sci. U.S.A.">
        <title>The psychrophilic lifestyle as revealed by the genome sequence of Colwellia psychrerythraea 34H through genomic and proteomic analyses.</title>
        <authorList>
            <person name="Methe B.A."/>
            <person name="Nelson K.E."/>
            <person name="Deming J.W."/>
            <person name="Momen B."/>
            <person name="Melamud E."/>
            <person name="Zhang X."/>
            <person name="Moult J."/>
            <person name="Madupu R."/>
            <person name="Nelson W.C."/>
            <person name="Dodson R.J."/>
            <person name="Brinkac L.M."/>
            <person name="Daugherty S.C."/>
            <person name="Durkin A.S."/>
            <person name="DeBoy R.T."/>
            <person name="Kolonay J.F."/>
            <person name="Sullivan S.A."/>
            <person name="Zhou L."/>
            <person name="Davidsen T.M."/>
            <person name="Wu M."/>
            <person name="Huston A.L."/>
            <person name="Lewis M."/>
            <person name="Weaver B."/>
            <person name="Weidman J.F."/>
            <person name="Khouri H."/>
            <person name="Utterback T.R."/>
            <person name="Feldblyum T.V."/>
            <person name="Fraser C.M."/>
        </authorList>
    </citation>
    <scope>NUCLEOTIDE SEQUENCE [LARGE SCALE GENOMIC DNA]</scope>
    <source>
        <strain evidence="1">34H</strain>
    </source>
</reference>
<evidence type="ECO:0008006" key="4">
    <source>
        <dbReference type="Google" id="ProtNLM"/>
    </source>
</evidence>
<gene>
    <name evidence="1" type="ordered locus">CPS_3021</name>
</gene>
<proteinExistence type="evidence at protein level"/>
<dbReference type="PDB" id="3QTH">
    <property type="method" value="X-ray"/>
    <property type="resolution" value="2.20 A"/>
    <property type="chains" value="A/B=1-175"/>
</dbReference>
<evidence type="ECO:0000313" key="2">
    <source>
        <dbReference type="Proteomes" id="UP000000547"/>
    </source>
</evidence>
<name>Q47ZP9_COLP3</name>